<feature type="region of interest" description="Disordered" evidence="1">
    <location>
        <begin position="306"/>
        <end position="400"/>
    </location>
</feature>
<feature type="region of interest" description="Disordered" evidence="1">
    <location>
        <begin position="572"/>
        <end position="604"/>
    </location>
</feature>
<dbReference type="AlphaFoldDB" id="A0A6A6J0N9"/>
<proteinExistence type="predicted"/>
<keyword evidence="3" id="KW-1185">Reference proteome</keyword>
<evidence type="ECO:0000313" key="2">
    <source>
        <dbReference type="EMBL" id="KAF2255877.1"/>
    </source>
</evidence>
<gene>
    <name evidence="2" type="ORF">BU26DRAFT_557375</name>
</gene>
<feature type="compositionally biased region" description="Basic and acidic residues" evidence="1">
    <location>
        <begin position="573"/>
        <end position="590"/>
    </location>
</feature>
<feature type="compositionally biased region" description="Low complexity" evidence="1">
    <location>
        <begin position="250"/>
        <end position="271"/>
    </location>
</feature>
<protein>
    <submittedName>
        <fullName evidence="2">Uncharacterized protein</fullName>
    </submittedName>
</protein>
<evidence type="ECO:0000313" key="3">
    <source>
        <dbReference type="Proteomes" id="UP000800094"/>
    </source>
</evidence>
<feature type="compositionally biased region" description="Polar residues" evidence="1">
    <location>
        <begin position="177"/>
        <end position="189"/>
    </location>
</feature>
<dbReference type="OrthoDB" id="8922241at2759"/>
<organism evidence="2 3">
    <name type="scientific">Trematosphaeria pertusa</name>
    <dbReference type="NCBI Taxonomy" id="390896"/>
    <lineage>
        <taxon>Eukaryota</taxon>
        <taxon>Fungi</taxon>
        <taxon>Dikarya</taxon>
        <taxon>Ascomycota</taxon>
        <taxon>Pezizomycotina</taxon>
        <taxon>Dothideomycetes</taxon>
        <taxon>Pleosporomycetidae</taxon>
        <taxon>Pleosporales</taxon>
        <taxon>Massarineae</taxon>
        <taxon>Trematosphaeriaceae</taxon>
        <taxon>Trematosphaeria</taxon>
    </lineage>
</organism>
<sequence>MRLLIERQNWTFELSCSSHKSKCTLNTGGTHRPGAHAPALPFFAASTLPGGSELRLNWYPPNSLGDEEDSSAVPADQHKPSRGRSFRKKIGRIFLSFSRTQPPELPPVEQRASEGRLLPELSEDMAELPGSSGRWELPADQTFNVLHSRPVPGYAQAQQAYVPVVNRSGLHRRPLPRQSQSQSNASFNYPPQPPTQMPRRAYNPAHIAPPSASMPTSPVSPIDEHSGYAYQPLIANNSQEAVLLREQPSITPPTTSTSTSMTVSPVSPTDSDNAFGIEHQYGAWKGPMSVHRSSFSTSTAFLADPFSPPCGNQRHEPDLDATVSPVSTRRSSLAHGHGEPTAALPTPPVATPPNPAADFSPCKPSPHSFDAGEHHPSYPSSQDFTGFASPASPPPIGHYNVAQFDSFHQQLQGSEQSSAWERRGHIISLSQMGRLYEPDLFMQLMQDQPVGSGNGFGETLPSYTPQSPGLTPQADQYQAHPAINPTPEMTASKRKKGTFTGEGCIKWFPPIRCDYCDAEFKGTYQKGNKRRHIKNIHTPDAGDGEEGKKCRACEKIYKRPDARKKHEWKKHRILDARPEKRRSEKKEKRIYMPRMPELPGEVVY</sequence>
<dbReference type="RefSeq" id="XP_033690881.1">
    <property type="nucleotide sequence ID" value="XM_033832449.1"/>
</dbReference>
<dbReference type="Proteomes" id="UP000800094">
    <property type="component" value="Unassembled WGS sequence"/>
</dbReference>
<reference evidence="2" key="1">
    <citation type="journal article" date="2020" name="Stud. Mycol.">
        <title>101 Dothideomycetes genomes: a test case for predicting lifestyles and emergence of pathogens.</title>
        <authorList>
            <person name="Haridas S."/>
            <person name="Albert R."/>
            <person name="Binder M."/>
            <person name="Bloem J."/>
            <person name="Labutti K."/>
            <person name="Salamov A."/>
            <person name="Andreopoulos B."/>
            <person name="Baker S."/>
            <person name="Barry K."/>
            <person name="Bills G."/>
            <person name="Bluhm B."/>
            <person name="Cannon C."/>
            <person name="Castanera R."/>
            <person name="Culley D."/>
            <person name="Daum C."/>
            <person name="Ezra D."/>
            <person name="Gonzalez J."/>
            <person name="Henrissat B."/>
            <person name="Kuo A."/>
            <person name="Liang C."/>
            <person name="Lipzen A."/>
            <person name="Lutzoni F."/>
            <person name="Magnuson J."/>
            <person name="Mondo S."/>
            <person name="Nolan M."/>
            <person name="Ohm R."/>
            <person name="Pangilinan J."/>
            <person name="Park H.-J."/>
            <person name="Ramirez L."/>
            <person name="Alfaro M."/>
            <person name="Sun H."/>
            <person name="Tritt A."/>
            <person name="Yoshinaga Y."/>
            <person name="Zwiers L.-H."/>
            <person name="Turgeon B."/>
            <person name="Goodwin S."/>
            <person name="Spatafora J."/>
            <person name="Crous P."/>
            <person name="Grigoriev I."/>
        </authorList>
    </citation>
    <scope>NUCLEOTIDE SEQUENCE</scope>
    <source>
        <strain evidence="2">CBS 122368</strain>
    </source>
</reference>
<evidence type="ECO:0000256" key="1">
    <source>
        <dbReference type="SAM" id="MobiDB-lite"/>
    </source>
</evidence>
<name>A0A6A6J0N9_9PLEO</name>
<feature type="region of interest" description="Disordered" evidence="1">
    <location>
        <begin position="171"/>
        <end position="221"/>
    </location>
</feature>
<dbReference type="EMBL" id="ML987189">
    <property type="protein sequence ID" value="KAF2255877.1"/>
    <property type="molecule type" value="Genomic_DNA"/>
</dbReference>
<dbReference type="GeneID" id="54585779"/>
<feature type="region of interest" description="Disordered" evidence="1">
    <location>
        <begin position="59"/>
        <end position="84"/>
    </location>
</feature>
<accession>A0A6A6J0N9</accession>
<feature type="compositionally biased region" description="Pro residues" evidence="1">
    <location>
        <begin position="345"/>
        <end position="355"/>
    </location>
</feature>
<dbReference type="Gene3D" id="3.30.160.60">
    <property type="entry name" value="Classic Zinc Finger"/>
    <property type="match status" value="1"/>
</dbReference>
<feature type="region of interest" description="Disordered" evidence="1">
    <location>
        <begin position="250"/>
        <end position="274"/>
    </location>
</feature>